<reference evidence="1 2" key="1">
    <citation type="journal article" date="2015" name="Genome Announc.">
        <title>Expanding the biotechnology potential of lactobacilli through comparative genomics of 213 strains and associated genera.</title>
        <authorList>
            <person name="Sun Z."/>
            <person name="Harris H.M."/>
            <person name="McCann A."/>
            <person name="Guo C."/>
            <person name="Argimon S."/>
            <person name="Zhang W."/>
            <person name="Yang X."/>
            <person name="Jeffery I.B."/>
            <person name="Cooney J.C."/>
            <person name="Kagawa T.F."/>
            <person name="Liu W."/>
            <person name="Song Y."/>
            <person name="Salvetti E."/>
            <person name="Wrobel A."/>
            <person name="Rasinkangas P."/>
            <person name="Parkhill J."/>
            <person name="Rea M.C."/>
            <person name="O'Sullivan O."/>
            <person name="Ritari J."/>
            <person name="Douillard F.P."/>
            <person name="Paul Ross R."/>
            <person name="Yang R."/>
            <person name="Briner A.E."/>
            <person name="Felis G.E."/>
            <person name="de Vos W.M."/>
            <person name="Barrangou R."/>
            <person name="Klaenhammer T.R."/>
            <person name="Caufield P.W."/>
            <person name="Cui Y."/>
            <person name="Zhang H."/>
            <person name="O'Toole P.W."/>
        </authorList>
    </citation>
    <scope>NUCLEOTIDE SEQUENCE [LARGE SCALE GENOMIC DNA]</scope>
    <source>
        <strain evidence="1 2">DSM 8475</strain>
    </source>
</reference>
<dbReference type="Proteomes" id="UP000051085">
    <property type="component" value="Unassembled WGS sequence"/>
</dbReference>
<organism evidence="1 2">
    <name type="scientific">Limosilactobacillus pontis DSM 8475</name>
    <dbReference type="NCBI Taxonomy" id="1423794"/>
    <lineage>
        <taxon>Bacteria</taxon>
        <taxon>Bacillati</taxon>
        <taxon>Bacillota</taxon>
        <taxon>Bacilli</taxon>
        <taxon>Lactobacillales</taxon>
        <taxon>Lactobacillaceae</taxon>
        <taxon>Limosilactobacillus</taxon>
    </lineage>
</organism>
<comment type="caution">
    <text evidence="1">The sequence shown here is derived from an EMBL/GenBank/DDBJ whole genome shotgun (WGS) entry which is preliminary data.</text>
</comment>
<dbReference type="EMBL" id="AZGO01000064">
    <property type="protein sequence ID" value="KRM35522.1"/>
    <property type="molecule type" value="Genomic_DNA"/>
</dbReference>
<sequence>MVIVLTFLGAVCFFLSIMFTRSRASRIVLATITGLVFVGSTALMTLNYSQHFGMHQVTTTTSRQIYPVNAKMPLALYQPVGTSGKDDVYIYKTKPSQTKPTHTQANEYTHSQVKWKKSGDPRLVTTTTRWRFKNDFYKVLYAWSGMDGTLVKRTNTLEYPRTYVLLTTKQAKQLQAKAKSPAGQQAMATTRQQGQAYVTSRVQAAMTKNPHMTAAQIRAVAKQAEQEFQAKKVQALLK</sequence>
<dbReference type="Pfam" id="PF16069">
    <property type="entry name" value="DUF4811"/>
    <property type="match status" value="1"/>
</dbReference>
<evidence type="ECO:0000313" key="2">
    <source>
        <dbReference type="Proteomes" id="UP000051085"/>
    </source>
</evidence>
<dbReference type="InterPro" id="IPR032083">
    <property type="entry name" value="DUF4811"/>
</dbReference>
<dbReference type="AlphaFoldDB" id="A0A922TMU4"/>
<gene>
    <name evidence="1" type="ORF">FD34_GL000689</name>
</gene>
<proteinExistence type="predicted"/>
<dbReference type="GeneID" id="87979337"/>
<accession>A0A922TMU4</accession>
<evidence type="ECO:0008006" key="3">
    <source>
        <dbReference type="Google" id="ProtNLM"/>
    </source>
</evidence>
<protein>
    <recommendedName>
        <fullName evidence="3">DUF4811 domain-containing protein</fullName>
    </recommendedName>
</protein>
<evidence type="ECO:0000313" key="1">
    <source>
        <dbReference type="EMBL" id="KRM35522.1"/>
    </source>
</evidence>
<name>A0A922TMU4_9LACO</name>
<dbReference type="RefSeq" id="WP_057808036.1">
    <property type="nucleotide sequence ID" value="NZ_AZGO01000064.1"/>
</dbReference>